<feature type="non-terminal residue" evidence="3">
    <location>
        <position position="414"/>
    </location>
</feature>
<dbReference type="EMBL" id="CAMXCT020000103">
    <property type="protein sequence ID" value="CAL1127231.1"/>
    <property type="molecule type" value="Genomic_DNA"/>
</dbReference>
<gene>
    <name evidence="3" type="ORF">C1SCF055_LOCUS2306</name>
</gene>
<name>A0A9P1BLC9_9DINO</name>
<sequence>EERREKDAELSRAEFHEACREEQQVVEQWLKRNMRDLLKSAQSTPKDPHAPPELIRNSQTSFRRASKEDLRVLSMLMVLSHFEEGETNLQRHPQLLDLVRQNRWLEEDPGAMELICQIHNLHMKSEDKGRPPVAPAQENCVFRFRHMCLSAVNTLAASKKAGCPGASVYRILVISVCQFTLFAIQIAMRRELPVVFGVSALLFHLLCLPKFQMTFQARPGLDAFPGAVSWLVYPWEARFASTCGRIPSSIKDVVRHAGRDEDRREVLFVRIGDEHMTQRDAQVLAQQTLCGLDSVAKSIGWTKPHVRKNMFRMSVVVDSSQLSMANWLTCAKCMLSVIKAIQPFVSPFYDRMPGLISVVDPPFVVKKAWYMVRPWLGQPTREVVRFVQTEPSQLPEQPRSSDADTQKFWLLHNA</sequence>
<dbReference type="PROSITE" id="PS50191">
    <property type="entry name" value="CRAL_TRIO"/>
    <property type="match status" value="1"/>
</dbReference>
<evidence type="ECO:0000313" key="3">
    <source>
        <dbReference type="EMBL" id="CAI3973856.1"/>
    </source>
</evidence>
<accession>A0A9P1BLC9</accession>
<dbReference type="InterPro" id="IPR036865">
    <property type="entry name" value="CRAL-TRIO_dom_sf"/>
</dbReference>
<dbReference type="EMBL" id="CAMXCT030000103">
    <property type="protein sequence ID" value="CAL4761168.1"/>
    <property type="molecule type" value="Genomic_DNA"/>
</dbReference>
<evidence type="ECO:0000256" key="1">
    <source>
        <dbReference type="SAM" id="MobiDB-lite"/>
    </source>
</evidence>
<dbReference type="SUPFAM" id="SSF52087">
    <property type="entry name" value="CRAL/TRIO domain"/>
    <property type="match status" value="1"/>
</dbReference>
<dbReference type="Gene3D" id="3.40.525.10">
    <property type="entry name" value="CRAL-TRIO lipid binding domain"/>
    <property type="match status" value="1"/>
</dbReference>
<comment type="caution">
    <text evidence="3">The sequence shown here is derived from an EMBL/GenBank/DDBJ whole genome shotgun (WGS) entry which is preliminary data.</text>
</comment>
<dbReference type="CDD" id="cd00170">
    <property type="entry name" value="SEC14"/>
    <property type="match status" value="1"/>
</dbReference>
<evidence type="ECO:0000313" key="5">
    <source>
        <dbReference type="Proteomes" id="UP001152797"/>
    </source>
</evidence>
<evidence type="ECO:0000313" key="4">
    <source>
        <dbReference type="EMBL" id="CAL1127231.1"/>
    </source>
</evidence>
<evidence type="ECO:0000259" key="2">
    <source>
        <dbReference type="PROSITE" id="PS50191"/>
    </source>
</evidence>
<feature type="domain" description="CRAL-TRIO" evidence="2">
    <location>
        <begin position="258"/>
        <end position="414"/>
    </location>
</feature>
<feature type="region of interest" description="Disordered" evidence="1">
    <location>
        <begin position="37"/>
        <end position="62"/>
    </location>
</feature>
<keyword evidence="5" id="KW-1185">Reference proteome</keyword>
<dbReference type="InterPro" id="IPR001251">
    <property type="entry name" value="CRAL-TRIO_dom"/>
</dbReference>
<proteinExistence type="predicted"/>
<dbReference type="EMBL" id="CAMXCT010000103">
    <property type="protein sequence ID" value="CAI3973856.1"/>
    <property type="molecule type" value="Genomic_DNA"/>
</dbReference>
<dbReference type="Pfam" id="PF00650">
    <property type="entry name" value="CRAL_TRIO"/>
    <property type="match status" value="1"/>
</dbReference>
<protein>
    <recommendedName>
        <fullName evidence="2">CRAL-TRIO domain-containing protein</fullName>
    </recommendedName>
</protein>
<dbReference type="AlphaFoldDB" id="A0A9P1BLC9"/>
<reference evidence="3" key="1">
    <citation type="submission" date="2022-10" db="EMBL/GenBank/DDBJ databases">
        <authorList>
            <person name="Chen Y."/>
            <person name="Dougan E. K."/>
            <person name="Chan C."/>
            <person name="Rhodes N."/>
            <person name="Thang M."/>
        </authorList>
    </citation>
    <scope>NUCLEOTIDE SEQUENCE</scope>
</reference>
<dbReference type="Proteomes" id="UP001152797">
    <property type="component" value="Unassembled WGS sequence"/>
</dbReference>
<reference evidence="4" key="2">
    <citation type="submission" date="2024-04" db="EMBL/GenBank/DDBJ databases">
        <authorList>
            <person name="Chen Y."/>
            <person name="Shah S."/>
            <person name="Dougan E. K."/>
            <person name="Thang M."/>
            <person name="Chan C."/>
        </authorList>
    </citation>
    <scope>NUCLEOTIDE SEQUENCE [LARGE SCALE GENOMIC DNA]</scope>
</reference>
<dbReference type="OrthoDB" id="427925at2759"/>
<organism evidence="3">
    <name type="scientific">Cladocopium goreaui</name>
    <dbReference type="NCBI Taxonomy" id="2562237"/>
    <lineage>
        <taxon>Eukaryota</taxon>
        <taxon>Sar</taxon>
        <taxon>Alveolata</taxon>
        <taxon>Dinophyceae</taxon>
        <taxon>Suessiales</taxon>
        <taxon>Symbiodiniaceae</taxon>
        <taxon>Cladocopium</taxon>
    </lineage>
</organism>